<evidence type="ECO:0000313" key="3">
    <source>
        <dbReference type="Proteomes" id="UP000017700"/>
    </source>
</evidence>
<evidence type="ECO:0000313" key="1">
    <source>
        <dbReference type="EMBL" id="AUH02030.1"/>
    </source>
</evidence>
<reference evidence="2 3" key="1">
    <citation type="journal article" date="2013" name="Genome Announc.">
        <title>Draft genome sequence of Serratia sp. strain ATCC 39006, a model bacterium for analysis of the biosynthesis and regulation of prodigiosin, a carbapenem, and gas vesicles.</title>
        <authorList>
            <person name="Fineran P.C."/>
            <person name="Iglesias Cans M.C."/>
            <person name="Ramsay J.P."/>
            <person name="Wilf N.M."/>
            <person name="Cossyleon D."/>
            <person name="McNeil M.B."/>
            <person name="Williamson N.R."/>
            <person name="Monson R.E."/>
            <person name="Becher S.A."/>
            <person name="Stanton J.A."/>
            <person name="Brugger K."/>
            <person name="Brown S.D."/>
            <person name="Salmond G.P."/>
        </authorList>
    </citation>
    <scope>NUCLEOTIDE SEQUENCE [LARGE SCALE GENOMIC DNA]</scope>
    <source>
        <strain evidence="2">ATCC 39006</strain>
        <strain evidence="3">ATCC 39006 / SC 11482</strain>
    </source>
</reference>
<accession>A0A2I5TP61</accession>
<dbReference type="Proteomes" id="UP000233778">
    <property type="component" value="Chromosome"/>
</dbReference>
<dbReference type="GO" id="GO:0044010">
    <property type="term" value="P:single-species biofilm formation"/>
    <property type="evidence" value="ECO:0007669"/>
    <property type="project" value="TreeGrafter"/>
</dbReference>
<dbReference type="OrthoDB" id="6196468at2"/>
<name>A0A2I5TP61_SERS3</name>
<dbReference type="AlphaFoldDB" id="A0A2I5TP61"/>
<dbReference type="InterPro" id="IPR037012">
    <property type="entry name" value="NanQ/TabA/YiaL_sf"/>
</dbReference>
<dbReference type="KEGG" id="serq:CWC46_20885"/>
<reference evidence="2" key="4">
    <citation type="submission" date="2017-11" db="EMBL/GenBank/DDBJ databases">
        <title>Complete genome sequence of Serratia sp. ATCC 39006.</title>
        <authorList>
            <person name="Hampton H.G."/>
            <person name="Jackson S.A."/>
            <person name="Jauregui R."/>
            <person name="Poulter G.T.M."/>
            <person name="Salmond G.P.C."/>
            <person name="Fineran P.C."/>
        </authorList>
    </citation>
    <scope>NUCLEOTIDE SEQUENCE</scope>
    <source>
        <strain evidence="2">ATCC 39006</strain>
    </source>
</reference>
<proteinExistence type="predicted"/>
<sequence>MIIGNILQLEKSRAEFAETIYDVLARIHNLDFSQHPDGEMIEQGVVYKTFHANTEPSATRIAETHRQNIDVQFVISGTEYLEYQPVLSRTSDEAHPEQDNDFYYGKSGNEKSLILNSGDFVVLFPWDIHTPLCQVEAVQPVRKVVAKVPLSLLNLK</sequence>
<dbReference type="Proteomes" id="UP000017700">
    <property type="component" value="Chromosome"/>
</dbReference>
<dbReference type="Pfam" id="PF04074">
    <property type="entry name" value="DUF386"/>
    <property type="match status" value="1"/>
</dbReference>
<organism evidence="2 3">
    <name type="scientific">Serratia sp. (strain ATCC 39006)</name>
    <name type="common">Prodigiosinella confusarubida</name>
    <dbReference type="NCBI Taxonomy" id="104623"/>
    <lineage>
        <taxon>Bacteria</taxon>
        <taxon>Pseudomonadati</taxon>
        <taxon>Pseudomonadota</taxon>
        <taxon>Gammaproteobacteria</taxon>
        <taxon>Enterobacterales</taxon>
        <taxon>Pectobacteriaceae</taxon>
        <taxon>Prodigiosinella</taxon>
    </lineage>
</organism>
<gene>
    <name evidence="1" type="ORF">CWC46_20885</name>
    <name evidence="2" type="ORF">Ser39006_020880</name>
</gene>
<dbReference type="NCBIfam" id="TIGR00022">
    <property type="entry name" value="YhcH/YjgK/YiaL family protein"/>
    <property type="match status" value="1"/>
</dbReference>
<dbReference type="PANTHER" id="PTHR34986:SF4">
    <property type="entry name" value="EVOLVED BETA-GALACTOSIDASE SUBUNIT BETA-RELATED"/>
    <property type="match status" value="1"/>
</dbReference>
<dbReference type="EMBL" id="CP025085">
    <property type="protein sequence ID" value="AUH02030.1"/>
    <property type="molecule type" value="Genomic_DNA"/>
</dbReference>
<dbReference type="Gene3D" id="2.60.120.370">
    <property type="entry name" value="YhcH/YjgK/YiaL"/>
    <property type="match status" value="1"/>
</dbReference>
<dbReference type="KEGG" id="sera:Ser39006_020880"/>
<reference evidence="1 4" key="3">
    <citation type="submission" date="2017-11" db="EMBL/GenBank/DDBJ databases">
        <title>Complete genome sequence of Serratia sp. ATCC 39006 LacA.</title>
        <authorList>
            <person name="Hampton H.G."/>
            <person name="Jackson S.A."/>
            <person name="Jauregui R."/>
            <person name="Poulter G.T.M."/>
            <person name="Salmond G.P.C."/>
            <person name="Fineran P.C."/>
        </authorList>
    </citation>
    <scope>NUCLEOTIDE SEQUENCE [LARGE SCALE GENOMIC DNA]</scope>
    <source>
        <strain evidence="1 4">ATCC 39006</strain>
    </source>
</reference>
<dbReference type="GO" id="GO:0005829">
    <property type="term" value="C:cytosol"/>
    <property type="evidence" value="ECO:0007669"/>
    <property type="project" value="TreeGrafter"/>
</dbReference>
<protein>
    <submittedName>
        <fullName evidence="2">YhcH/YjgK/YiaL family protein</fullName>
    </submittedName>
</protein>
<dbReference type="InterPro" id="IPR004375">
    <property type="entry name" value="NanQ/TabA/YiaL"/>
</dbReference>
<keyword evidence="3" id="KW-1185">Reference proteome</keyword>
<dbReference type="SUPFAM" id="SSF51197">
    <property type="entry name" value="Clavaminate synthase-like"/>
    <property type="match status" value="1"/>
</dbReference>
<dbReference type="STRING" id="104623.Ser39006_01332"/>
<dbReference type="PANTHER" id="PTHR34986">
    <property type="entry name" value="EVOLVED BETA-GALACTOSIDASE SUBUNIT BETA"/>
    <property type="match status" value="1"/>
</dbReference>
<evidence type="ECO:0000313" key="2">
    <source>
        <dbReference type="EMBL" id="AUH06352.1"/>
    </source>
</evidence>
<reference evidence="2" key="2">
    <citation type="submission" date="2013-09" db="EMBL/GenBank/DDBJ databases">
        <authorList>
            <person name="Wang G."/>
            <person name="Yang Y."/>
            <person name="Su Y."/>
        </authorList>
    </citation>
    <scope>NUCLEOTIDE SEQUENCE</scope>
    <source>
        <strain evidence="2">ATCC 39006</strain>
    </source>
</reference>
<dbReference type="RefSeq" id="WP_021014602.1">
    <property type="nucleotide sequence ID" value="NZ_CP025084.1"/>
</dbReference>
<dbReference type="EMBL" id="CP025084">
    <property type="protein sequence ID" value="AUH06352.1"/>
    <property type="molecule type" value="Genomic_DNA"/>
</dbReference>
<evidence type="ECO:0000313" key="4">
    <source>
        <dbReference type="Proteomes" id="UP000233778"/>
    </source>
</evidence>